<dbReference type="RefSeq" id="WP_124878101.1">
    <property type="nucleotide sequence ID" value="NZ_RQJO01000011.1"/>
</dbReference>
<feature type="transmembrane region" description="Helical" evidence="1">
    <location>
        <begin position="82"/>
        <end position="102"/>
    </location>
</feature>
<keyword evidence="1" id="KW-0472">Membrane</keyword>
<reference evidence="3 4" key="1">
    <citation type="submission" date="2018-11" db="EMBL/GenBank/DDBJ databases">
        <authorList>
            <person name="Zhou Z."/>
            <person name="Wang G."/>
        </authorList>
    </citation>
    <scope>NUCLEOTIDE SEQUENCE [LARGE SCALE GENOMIC DNA]</scope>
    <source>
        <strain evidence="3 4">KCTC52004</strain>
    </source>
</reference>
<keyword evidence="2" id="KW-0732">Signal</keyword>
<dbReference type="AlphaFoldDB" id="A0A3P1BG44"/>
<dbReference type="EMBL" id="RQJO01000011">
    <property type="protein sequence ID" value="RRB00070.1"/>
    <property type="molecule type" value="Genomic_DNA"/>
</dbReference>
<evidence type="ECO:0000313" key="3">
    <source>
        <dbReference type="EMBL" id="RRB00070.1"/>
    </source>
</evidence>
<keyword evidence="1" id="KW-0812">Transmembrane</keyword>
<gene>
    <name evidence="3" type="ORF">EHT25_25945</name>
</gene>
<dbReference type="Proteomes" id="UP000271925">
    <property type="component" value="Unassembled WGS sequence"/>
</dbReference>
<evidence type="ECO:0000256" key="1">
    <source>
        <dbReference type="SAM" id="Phobius"/>
    </source>
</evidence>
<keyword evidence="1" id="KW-1133">Transmembrane helix</keyword>
<organism evidence="3 4">
    <name type="scientific">Larkinella rosea</name>
    <dbReference type="NCBI Taxonomy" id="2025312"/>
    <lineage>
        <taxon>Bacteria</taxon>
        <taxon>Pseudomonadati</taxon>
        <taxon>Bacteroidota</taxon>
        <taxon>Cytophagia</taxon>
        <taxon>Cytophagales</taxon>
        <taxon>Spirosomataceae</taxon>
        <taxon>Larkinella</taxon>
    </lineage>
</organism>
<keyword evidence="4" id="KW-1185">Reference proteome</keyword>
<evidence type="ECO:0000313" key="4">
    <source>
        <dbReference type="Proteomes" id="UP000271925"/>
    </source>
</evidence>
<sequence length="115" mass="12921">MKTILLFFLLIIAPAAMAHTVLETRVVDNGTTLSIRINGHRDGRKIQFDRTFDVSRKNILEKDLIKYRAFQSVGLMLPVSEMPGLIGSIVGILVFTGTVLVMRFRRIKPGLQNPI</sequence>
<evidence type="ECO:0000256" key="2">
    <source>
        <dbReference type="SAM" id="SignalP"/>
    </source>
</evidence>
<feature type="signal peptide" evidence="2">
    <location>
        <begin position="1"/>
        <end position="18"/>
    </location>
</feature>
<proteinExistence type="predicted"/>
<protein>
    <submittedName>
        <fullName evidence="3">Uncharacterized protein</fullName>
    </submittedName>
</protein>
<feature type="chain" id="PRO_5018046978" evidence="2">
    <location>
        <begin position="19"/>
        <end position="115"/>
    </location>
</feature>
<dbReference type="OrthoDB" id="956368at2"/>
<accession>A0A3P1BG44</accession>
<comment type="caution">
    <text evidence="3">The sequence shown here is derived from an EMBL/GenBank/DDBJ whole genome shotgun (WGS) entry which is preliminary data.</text>
</comment>
<name>A0A3P1BG44_9BACT</name>